<accession>A0A0J7XZ41</accession>
<dbReference type="CDD" id="cd06259">
    <property type="entry name" value="YdcF-like"/>
    <property type="match status" value="1"/>
</dbReference>
<protein>
    <recommendedName>
        <fullName evidence="1">DUF218 domain-containing protein</fullName>
    </recommendedName>
</protein>
<gene>
    <name evidence="2" type="ORF">V473_00485</name>
</gene>
<proteinExistence type="predicted"/>
<reference evidence="2 3" key="1">
    <citation type="journal article" date="2015" name="G3 (Bethesda)">
        <title>Insights into Ongoing Evolution of the Hexachlorocyclohexane Catabolic Pathway from Comparative Genomics of Ten Sphingomonadaceae Strains.</title>
        <authorList>
            <person name="Pearce S.L."/>
            <person name="Oakeshott J.G."/>
            <person name="Pandey G."/>
        </authorList>
    </citation>
    <scope>NUCLEOTIDE SEQUENCE [LARGE SCALE GENOMIC DNA]</scope>
    <source>
        <strain evidence="2 3">LL01</strain>
    </source>
</reference>
<dbReference type="Proteomes" id="UP000052232">
    <property type="component" value="Unassembled WGS sequence"/>
</dbReference>
<keyword evidence="3" id="KW-1185">Reference proteome</keyword>
<dbReference type="GO" id="GO:0000270">
    <property type="term" value="P:peptidoglycan metabolic process"/>
    <property type="evidence" value="ECO:0007669"/>
    <property type="project" value="TreeGrafter"/>
</dbReference>
<name>A0A0J7XZ41_9SPHN</name>
<dbReference type="EMBL" id="JACT01000001">
    <property type="protein sequence ID" value="KMS56787.1"/>
    <property type="molecule type" value="Genomic_DNA"/>
</dbReference>
<organism evidence="2 3">
    <name type="scientific">Sphingobium cupriresistens LL01</name>
    <dbReference type="NCBI Taxonomy" id="1420583"/>
    <lineage>
        <taxon>Bacteria</taxon>
        <taxon>Pseudomonadati</taxon>
        <taxon>Pseudomonadota</taxon>
        <taxon>Alphaproteobacteria</taxon>
        <taxon>Sphingomonadales</taxon>
        <taxon>Sphingomonadaceae</taxon>
        <taxon>Sphingobium</taxon>
    </lineage>
</organism>
<comment type="caution">
    <text evidence="2">The sequence shown here is derived from an EMBL/GenBank/DDBJ whole genome shotgun (WGS) entry which is preliminary data.</text>
</comment>
<dbReference type="PANTHER" id="PTHR30336:SF4">
    <property type="entry name" value="ENVELOPE BIOGENESIS FACTOR ELYC"/>
    <property type="match status" value="1"/>
</dbReference>
<dbReference type="Pfam" id="PF02698">
    <property type="entry name" value="DUF218"/>
    <property type="match status" value="1"/>
</dbReference>
<dbReference type="InterPro" id="IPR051599">
    <property type="entry name" value="Cell_Envelope_Assoc"/>
</dbReference>
<dbReference type="PANTHER" id="PTHR30336">
    <property type="entry name" value="INNER MEMBRANE PROTEIN, PROBABLE PERMEASE"/>
    <property type="match status" value="1"/>
</dbReference>
<dbReference type="RefSeq" id="WP_066599163.1">
    <property type="nucleotide sequence ID" value="NZ_KQ130434.1"/>
</dbReference>
<dbReference type="AlphaFoldDB" id="A0A0J7XZ41"/>
<dbReference type="PATRIC" id="fig|1420583.3.peg.89"/>
<sequence>MIVRFLAVALLAWMLGFVWFAVLLPQPLDGRRTDAIVVLTGGAGRIDRGIALLQGGAAQRMLISGVDRSVRPVELAAEYRTPEALFSCCITLGREAIDTRSNGLETARWLKRRDYKTVRLITTDWHMRRAALELRQALPEGKVSIVYDAVPSRPSLSILAREYNKYLLRRIAALIGI</sequence>
<evidence type="ECO:0000259" key="1">
    <source>
        <dbReference type="Pfam" id="PF02698"/>
    </source>
</evidence>
<dbReference type="GO" id="GO:0043164">
    <property type="term" value="P:Gram-negative-bacterium-type cell wall biogenesis"/>
    <property type="evidence" value="ECO:0007669"/>
    <property type="project" value="TreeGrafter"/>
</dbReference>
<feature type="domain" description="DUF218" evidence="1">
    <location>
        <begin position="34"/>
        <end position="142"/>
    </location>
</feature>
<dbReference type="InterPro" id="IPR003848">
    <property type="entry name" value="DUF218"/>
</dbReference>
<evidence type="ECO:0000313" key="2">
    <source>
        <dbReference type="EMBL" id="KMS56787.1"/>
    </source>
</evidence>
<dbReference type="STRING" id="1420583.V473_00485"/>
<dbReference type="GO" id="GO:0005886">
    <property type="term" value="C:plasma membrane"/>
    <property type="evidence" value="ECO:0007669"/>
    <property type="project" value="TreeGrafter"/>
</dbReference>
<evidence type="ECO:0000313" key="3">
    <source>
        <dbReference type="Proteomes" id="UP000052232"/>
    </source>
</evidence>